<sequence length="346" mass="39233">MKGMNKKITIFAIVLIVVGIIGSISFGIASVPYFVNMASQIEQDLNKESVVFNKEIDVNKLNISTNEANVIIKKHDKEGIIITKKGSNKEDSYDVSNNENELLITQNKKNDKNYGEFKDINDIADLMIEELYSYNTNTITIYVPKEMDVNVTTENGALIVEDDILLSTLNFKTITGNISLPKKIKNLNDLNIRSKNYIQMSVSELLGIKNVNIIANSVNIYSDEQDIFIDDIENYIPQNVEINQSANEYGDIAIRVDTPVAKNLVVNAKQSSTELDLPIDKYNVNLDLKSIESIDFSELIERHKIDNNNIDKLQNSRELNINLNDNLKNNEKEYKIQVKSNYISIK</sequence>
<dbReference type="RefSeq" id="WP_092724583.1">
    <property type="nucleotide sequence ID" value="NZ_FNGW01000002.1"/>
</dbReference>
<dbReference type="STRING" id="1121325.SAMN04515677_102455"/>
<gene>
    <name evidence="3" type="ORF">SAMN04515677_102455</name>
</gene>
<protein>
    <submittedName>
        <fullName evidence="3">Putative adhesin</fullName>
    </submittedName>
</protein>
<accession>A0A1G9L9H0</accession>
<keyword evidence="4" id="KW-1185">Reference proteome</keyword>
<reference evidence="3 4" key="1">
    <citation type="submission" date="2016-10" db="EMBL/GenBank/DDBJ databases">
        <authorList>
            <person name="de Groot N.N."/>
        </authorList>
    </citation>
    <scope>NUCLEOTIDE SEQUENCE [LARGE SCALE GENOMIC DNA]</scope>
    <source>
        <strain evidence="3 4">DSM 797</strain>
    </source>
</reference>
<name>A0A1G9L9H0_9FIRM</name>
<keyword evidence="1" id="KW-0812">Transmembrane</keyword>
<evidence type="ECO:0000313" key="3">
    <source>
        <dbReference type="EMBL" id="SDL58397.1"/>
    </source>
</evidence>
<dbReference type="AlphaFoldDB" id="A0A1G9L9H0"/>
<dbReference type="EMBL" id="FNGW01000002">
    <property type="protein sequence ID" value="SDL58397.1"/>
    <property type="molecule type" value="Genomic_DNA"/>
</dbReference>
<evidence type="ECO:0000313" key="4">
    <source>
        <dbReference type="Proteomes" id="UP000199068"/>
    </source>
</evidence>
<proteinExistence type="predicted"/>
<evidence type="ECO:0000259" key="2">
    <source>
        <dbReference type="Pfam" id="PF13349"/>
    </source>
</evidence>
<organism evidence="3 4">
    <name type="scientific">Romboutsia lituseburensis DSM 797</name>
    <dbReference type="NCBI Taxonomy" id="1121325"/>
    <lineage>
        <taxon>Bacteria</taxon>
        <taxon>Bacillati</taxon>
        <taxon>Bacillota</taxon>
        <taxon>Clostridia</taxon>
        <taxon>Peptostreptococcales</taxon>
        <taxon>Peptostreptococcaceae</taxon>
        <taxon>Romboutsia</taxon>
    </lineage>
</organism>
<dbReference type="InterPro" id="IPR025164">
    <property type="entry name" value="Toastrack_DUF4097"/>
</dbReference>
<evidence type="ECO:0000256" key="1">
    <source>
        <dbReference type="SAM" id="Phobius"/>
    </source>
</evidence>
<feature type="domain" description="DUF4097" evidence="2">
    <location>
        <begin position="58"/>
        <end position="321"/>
    </location>
</feature>
<dbReference type="Proteomes" id="UP000199068">
    <property type="component" value="Unassembled WGS sequence"/>
</dbReference>
<dbReference type="Pfam" id="PF13349">
    <property type="entry name" value="DUF4097"/>
    <property type="match status" value="1"/>
</dbReference>
<keyword evidence="1" id="KW-0472">Membrane</keyword>
<feature type="transmembrane region" description="Helical" evidence="1">
    <location>
        <begin position="12"/>
        <end position="35"/>
    </location>
</feature>
<keyword evidence="1" id="KW-1133">Transmembrane helix</keyword>